<evidence type="ECO:0000313" key="2">
    <source>
        <dbReference type="EMBL" id="OIW23205.1"/>
    </source>
</evidence>
<dbReference type="InParanoid" id="A0A1J7I700"/>
<accession>A0A1J7I700</accession>
<feature type="compositionally biased region" description="Basic and acidic residues" evidence="1">
    <location>
        <begin position="23"/>
        <end position="36"/>
    </location>
</feature>
<organism evidence="2 3">
    <name type="scientific">Coniochaeta ligniaria NRRL 30616</name>
    <dbReference type="NCBI Taxonomy" id="1408157"/>
    <lineage>
        <taxon>Eukaryota</taxon>
        <taxon>Fungi</taxon>
        <taxon>Dikarya</taxon>
        <taxon>Ascomycota</taxon>
        <taxon>Pezizomycotina</taxon>
        <taxon>Sordariomycetes</taxon>
        <taxon>Sordariomycetidae</taxon>
        <taxon>Coniochaetales</taxon>
        <taxon>Coniochaetaceae</taxon>
        <taxon>Coniochaeta</taxon>
    </lineage>
</organism>
<reference evidence="2 3" key="1">
    <citation type="submission" date="2016-10" db="EMBL/GenBank/DDBJ databases">
        <title>Draft genome sequence of Coniochaeta ligniaria NRRL30616, a lignocellulolytic fungus for bioabatement of inhibitors in plant biomass hydrolysates.</title>
        <authorList>
            <consortium name="DOE Joint Genome Institute"/>
            <person name="Jimenez D.J."/>
            <person name="Hector R.E."/>
            <person name="Riley R."/>
            <person name="Sun H."/>
            <person name="Grigoriev I.V."/>
            <person name="Van Elsas J.D."/>
            <person name="Nichols N.N."/>
        </authorList>
    </citation>
    <scope>NUCLEOTIDE SEQUENCE [LARGE SCALE GENOMIC DNA]</scope>
    <source>
        <strain evidence="2 3">NRRL 30616</strain>
    </source>
</reference>
<keyword evidence="3" id="KW-1185">Reference proteome</keyword>
<name>A0A1J7I700_9PEZI</name>
<evidence type="ECO:0000313" key="3">
    <source>
        <dbReference type="Proteomes" id="UP000182658"/>
    </source>
</evidence>
<protein>
    <submittedName>
        <fullName evidence="2">Uncharacterized protein</fullName>
    </submittedName>
</protein>
<dbReference type="Proteomes" id="UP000182658">
    <property type="component" value="Unassembled WGS sequence"/>
</dbReference>
<proteinExistence type="predicted"/>
<dbReference type="OrthoDB" id="4907064at2759"/>
<sequence>MSEGDRCQTTASEPVRRASNSSKSDRLGVLDPERDVLPGPHQTFTQEADPVLRRDLVDEQSPRGFAAGDKEGSSTGNPDSPLRIVVRCLSHRIPGDRSQRTSTMANIICQHFLQRDMDPVKERIRCLGLPEIDGRKVKFLLESGTVTPSTRLEDVPLRALKWTGKALIPRAIDARTRSYLHNLPFKHQPPVQKPQNPKTMAQMRESMDDEAWNRYMAEVMLRKLQYKKKASSVDRSWAEEHPELFYDVVQQYTAQQRWHRLELPPSLMQWVEAPTDRGDPNTFTHLVDVVLDKMGIETEGLRRLTNSETREA</sequence>
<gene>
    <name evidence="2" type="ORF">CONLIGDRAFT_637826</name>
</gene>
<feature type="compositionally biased region" description="Polar residues" evidence="1">
    <location>
        <begin position="7"/>
        <end position="22"/>
    </location>
</feature>
<evidence type="ECO:0000256" key="1">
    <source>
        <dbReference type="SAM" id="MobiDB-lite"/>
    </source>
</evidence>
<dbReference type="EMBL" id="KV875108">
    <property type="protein sequence ID" value="OIW23205.1"/>
    <property type="molecule type" value="Genomic_DNA"/>
</dbReference>
<dbReference type="AlphaFoldDB" id="A0A1J7I700"/>
<feature type="region of interest" description="Disordered" evidence="1">
    <location>
        <begin position="62"/>
        <end position="81"/>
    </location>
</feature>
<feature type="region of interest" description="Disordered" evidence="1">
    <location>
        <begin position="1"/>
        <end position="53"/>
    </location>
</feature>